<dbReference type="EMBL" id="SJPZ01000002">
    <property type="protein sequence ID" value="TWU62371.1"/>
    <property type="molecule type" value="Genomic_DNA"/>
</dbReference>
<proteinExistence type="predicted"/>
<evidence type="ECO:0000313" key="3">
    <source>
        <dbReference type="Proteomes" id="UP000316476"/>
    </source>
</evidence>
<name>A0A5C6FQJ4_9PLAN</name>
<feature type="region of interest" description="Disordered" evidence="1">
    <location>
        <begin position="1"/>
        <end position="28"/>
    </location>
</feature>
<comment type="caution">
    <text evidence="2">The sequence shown here is derived from an EMBL/GenBank/DDBJ whole genome shotgun (WGS) entry which is preliminary data.</text>
</comment>
<evidence type="ECO:0000256" key="1">
    <source>
        <dbReference type="SAM" id="MobiDB-lite"/>
    </source>
</evidence>
<dbReference type="Proteomes" id="UP000316476">
    <property type="component" value="Unassembled WGS sequence"/>
</dbReference>
<dbReference type="AlphaFoldDB" id="A0A5C6FQJ4"/>
<gene>
    <name evidence="2" type="ORF">V7x_41000</name>
</gene>
<protein>
    <submittedName>
        <fullName evidence="2">Uncharacterized protein</fullName>
    </submittedName>
</protein>
<reference evidence="2 3" key="1">
    <citation type="submission" date="2019-02" db="EMBL/GenBank/DDBJ databases">
        <title>Deep-cultivation of Planctomycetes and their phenomic and genomic characterization uncovers novel biology.</title>
        <authorList>
            <person name="Wiegand S."/>
            <person name="Jogler M."/>
            <person name="Boedeker C."/>
            <person name="Pinto D."/>
            <person name="Vollmers J."/>
            <person name="Rivas-Marin E."/>
            <person name="Kohn T."/>
            <person name="Peeters S.H."/>
            <person name="Heuer A."/>
            <person name="Rast P."/>
            <person name="Oberbeckmann S."/>
            <person name="Bunk B."/>
            <person name="Jeske O."/>
            <person name="Meyerdierks A."/>
            <person name="Storesund J.E."/>
            <person name="Kallscheuer N."/>
            <person name="Luecker S."/>
            <person name="Lage O.M."/>
            <person name="Pohl T."/>
            <person name="Merkel B.J."/>
            <person name="Hornburger P."/>
            <person name="Mueller R.-W."/>
            <person name="Bruemmer F."/>
            <person name="Labrenz M."/>
            <person name="Spormann A.M."/>
            <person name="Op Den Camp H."/>
            <person name="Overmann J."/>
            <person name="Amann R."/>
            <person name="Jetten M.S.M."/>
            <person name="Mascher T."/>
            <person name="Medema M.H."/>
            <person name="Devos D.P."/>
            <person name="Kaster A.-K."/>
            <person name="Ovreas L."/>
            <person name="Rohde M."/>
            <person name="Galperin M.Y."/>
            <person name="Jogler C."/>
        </authorList>
    </citation>
    <scope>NUCLEOTIDE SEQUENCE [LARGE SCALE GENOMIC DNA]</scope>
    <source>
        <strain evidence="2 3">V7</strain>
    </source>
</reference>
<evidence type="ECO:0000313" key="2">
    <source>
        <dbReference type="EMBL" id="TWU62371.1"/>
    </source>
</evidence>
<accession>A0A5C6FQJ4</accession>
<sequence>MEEAVVADRGNDRRRPKPFGPGQRPRWPVLNLNVSRRGAGPDVVLKPRASKCVFNNVVRCIFGVTDYAAMIQEPPDGFDRGVANATDHRRLQHPATSPSRSPSVHGGVVNLFPSAFGDVFRHFLKRNRMFVGQVKTHRITASTQNSRRSTWLPKTVHWLRGNSSRPNSSR</sequence>
<organism evidence="2 3">
    <name type="scientific">Crateriforma conspicua</name>
    <dbReference type="NCBI Taxonomy" id="2527996"/>
    <lineage>
        <taxon>Bacteria</taxon>
        <taxon>Pseudomonadati</taxon>
        <taxon>Planctomycetota</taxon>
        <taxon>Planctomycetia</taxon>
        <taxon>Planctomycetales</taxon>
        <taxon>Planctomycetaceae</taxon>
        <taxon>Crateriforma</taxon>
    </lineage>
</organism>